<name>A0ABV8QS45_9BACT</name>
<reference evidence="2" key="1">
    <citation type="journal article" date="2019" name="Int. J. Syst. Evol. Microbiol.">
        <title>The Global Catalogue of Microorganisms (GCM) 10K type strain sequencing project: providing services to taxonomists for standard genome sequencing and annotation.</title>
        <authorList>
            <consortium name="The Broad Institute Genomics Platform"/>
            <consortium name="The Broad Institute Genome Sequencing Center for Infectious Disease"/>
            <person name="Wu L."/>
            <person name="Ma J."/>
        </authorList>
    </citation>
    <scope>NUCLEOTIDE SEQUENCE [LARGE SCALE GENOMIC DNA]</scope>
    <source>
        <strain evidence="2">CECT 8289</strain>
    </source>
</reference>
<dbReference type="RefSeq" id="WP_379707559.1">
    <property type="nucleotide sequence ID" value="NZ_JBHSCZ010000001.1"/>
</dbReference>
<evidence type="ECO:0000313" key="1">
    <source>
        <dbReference type="EMBL" id="MFC4262198.1"/>
    </source>
</evidence>
<keyword evidence="2" id="KW-1185">Reference proteome</keyword>
<accession>A0ABV8QS45</accession>
<evidence type="ECO:0000313" key="2">
    <source>
        <dbReference type="Proteomes" id="UP001595907"/>
    </source>
</evidence>
<proteinExistence type="predicted"/>
<comment type="caution">
    <text evidence="1">The sequence shown here is derived from an EMBL/GenBank/DDBJ whole genome shotgun (WGS) entry which is preliminary data.</text>
</comment>
<protein>
    <submittedName>
        <fullName evidence="1">Uncharacterized protein</fullName>
    </submittedName>
</protein>
<dbReference type="EMBL" id="JBHSCZ010000001">
    <property type="protein sequence ID" value="MFC4262198.1"/>
    <property type="molecule type" value="Genomic_DNA"/>
</dbReference>
<dbReference type="Proteomes" id="UP001595907">
    <property type="component" value="Unassembled WGS sequence"/>
</dbReference>
<sequence>MPKQKGPIPITGTVKNTTYFSLNGQYYERRKSSLTAAVVATDPAFAASRRCNTVFATAVAIARTIYPQLPTHKRIAGAFGQLTGRVYQMVLKGMDADSIVTAILGE</sequence>
<organism evidence="1 2">
    <name type="scientific">Ferruginibacter yonginensis</name>
    <dbReference type="NCBI Taxonomy" id="1310416"/>
    <lineage>
        <taxon>Bacteria</taxon>
        <taxon>Pseudomonadati</taxon>
        <taxon>Bacteroidota</taxon>
        <taxon>Chitinophagia</taxon>
        <taxon>Chitinophagales</taxon>
        <taxon>Chitinophagaceae</taxon>
        <taxon>Ferruginibacter</taxon>
    </lineage>
</organism>
<gene>
    <name evidence="1" type="ORF">ACFOWM_04885</name>
</gene>